<dbReference type="EMBL" id="FOZP01000001">
    <property type="protein sequence ID" value="SFS35336.1"/>
    <property type="molecule type" value="Genomic_DNA"/>
</dbReference>
<dbReference type="InterPro" id="IPR001296">
    <property type="entry name" value="Glyco_trans_1"/>
</dbReference>
<gene>
    <name evidence="2" type="ORF">SAMN04488006_0906</name>
</gene>
<dbReference type="Pfam" id="PF00534">
    <property type="entry name" value="Glycos_transf_1"/>
    <property type="match status" value="1"/>
</dbReference>
<protein>
    <submittedName>
        <fullName evidence="2">Glycosyltransferase involved in cell wall bisynthesis</fullName>
    </submittedName>
</protein>
<proteinExistence type="predicted"/>
<accession>A0A1I6P539</accession>
<name>A0A1I6P539_9FLAO</name>
<dbReference type="CDD" id="cd03801">
    <property type="entry name" value="GT4_PimA-like"/>
    <property type="match status" value="1"/>
</dbReference>
<evidence type="ECO:0000313" key="2">
    <source>
        <dbReference type="EMBL" id="SFS35336.1"/>
    </source>
</evidence>
<dbReference type="STRING" id="593133.SAMN04488006_0906"/>
<reference evidence="3" key="1">
    <citation type="submission" date="2016-10" db="EMBL/GenBank/DDBJ databases">
        <authorList>
            <person name="Varghese N."/>
            <person name="Submissions S."/>
        </authorList>
    </citation>
    <scope>NUCLEOTIDE SEQUENCE [LARGE SCALE GENOMIC DNA]</scope>
    <source>
        <strain evidence="3">DSM 24450</strain>
    </source>
</reference>
<keyword evidence="2" id="KW-0808">Transferase</keyword>
<dbReference type="RefSeq" id="WP_090223140.1">
    <property type="nucleotide sequence ID" value="NZ_FOZP01000001.1"/>
</dbReference>
<evidence type="ECO:0000259" key="1">
    <source>
        <dbReference type="Pfam" id="PF00534"/>
    </source>
</evidence>
<dbReference type="PANTHER" id="PTHR12526">
    <property type="entry name" value="GLYCOSYLTRANSFERASE"/>
    <property type="match status" value="1"/>
</dbReference>
<evidence type="ECO:0000313" key="3">
    <source>
        <dbReference type="Proteomes" id="UP000199312"/>
    </source>
</evidence>
<dbReference type="SUPFAM" id="SSF53756">
    <property type="entry name" value="UDP-Glycosyltransferase/glycogen phosphorylase"/>
    <property type="match status" value="1"/>
</dbReference>
<dbReference type="Proteomes" id="UP000199312">
    <property type="component" value="Unassembled WGS sequence"/>
</dbReference>
<dbReference type="Gene3D" id="3.40.50.2000">
    <property type="entry name" value="Glycogen Phosphorylase B"/>
    <property type="match status" value="2"/>
</dbReference>
<dbReference type="PANTHER" id="PTHR12526:SF630">
    <property type="entry name" value="GLYCOSYLTRANSFERASE"/>
    <property type="match status" value="1"/>
</dbReference>
<dbReference type="GO" id="GO:0016757">
    <property type="term" value="F:glycosyltransferase activity"/>
    <property type="evidence" value="ECO:0007669"/>
    <property type="project" value="InterPro"/>
</dbReference>
<dbReference type="OrthoDB" id="139410at2"/>
<keyword evidence="3" id="KW-1185">Reference proteome</keyword>
<sequence>MKKLLYIGNNLSHGNPTTIIQLSLALKTENVEVLVYSNKKNIFFRLLDMCWGIIKNYNASYILIDTYSTANFYYTFITSQIARLLHIKYIPILHGGNLPNRLKNSTLLSKMIFKNSYINVSPSKYLYHEFSKSGYDTIYIPNAISMRLYPFTLRSVFTPKLLWVRAFDEIYNPKMAVEVLFELKKKYKNAALCMVGPDKDGSLQEVIDLAKTKSVADSIEYTGLLSKQEWIKKSKNYSFFINTTNFDNMPVSIIEAMALGLPVISTNVGGMPYLIEDGVTGKLVAKNNVLQMVNTIESIIENSSLGIEITKNAKQQVTHFDEAIVKKMWLNLLK</sequence>
<dbReference type="AlphaFoldDB" id="A0A1I6P539"/>
<organism evidence="2 3">
    <name type="scientific">Lutibacter maritimus</name>
    <dbReference type="NCBI Taxonomy" id="593133"/>
    <lineage>
        <taxon>Bacteria</taxon>
        <taxon>Pseudomonadati</taxon>
        <taxon>Bacteroidota</taxon>
        <taxon>Flavobacteriia</taxon>
        <taxon>Flavobacteriales</taxon>
        <taxon>Flavobacteriaceae</taxon>
        <taxon>Lutibacter</taxon>
    </lineage>
</organism>
<feature type="domain" description="Glycosyl transferase family 1" evidence="1">
    <location>
        <begin position="159"/>
        <end position="315"/>
    </location>
</feature>